<evidence type="ECO:0000313" key="8">
    <source>
        <dbReference type="Proteomes" id="UP001605036"/>
    </source>
</evidence>
<keyword evidence="4" id="KW-1133">Transmembrane helix</keyword>
<feature type="signal peptide" evidence="6">
    <location>
        <begin position="1"/>
        <end position="20"/>
    </location>
</feature>
<name>A0ABD1YEW5_9MARC</name>
<evidence type="ECO:0000313" key="7">
    <source>
        <dbReference type="EMBL" id="KAL2628934.1"/>
    </source>
</evidence>
<comment type="caution">
    <text evidence="7">The sequence shown here is derived from an EMBL/GenBank/DDBJ whole genome shotgun (WGS) entry which is preliminary data.</text>
</comment>
<evidence type="ECO:0000256" key="4">
    <source>
        <dbReference type="ARBA" id="ARBA00022989"/>
    </source>
</evidence>
<keyword evidence="3" id="KW-0812">Transmembrane</keyword>
<dbReference type="Proteomes" id="UP001605036">
    <property type="component" value="Unassembled WGS sequence"/>
</dbReference>
<dbReference type="Pfam" id="PF06140">
    <property type="entry name" value="Ifi-6-16"/>
    <property type="match status" value="1"/>
</dbReference>
<dbReference type="EMBL" id="JBHFFA010000004">
    <property type="protein sequence ID" value="KAL2628934.1"/>
    <property type="molecule type" value="Genomic_DNA"/>
</dbReference>
<gene>
    <name evidence="7" type="ORF">R1flu_013620</name>
</gene>
<accession>A0ABD1YEW5</accession>
<reference evidence="7 8" key="1">
    <citation type="submission" date="2024-09" db="EMBL/GenBank/DDBJ databases">
        <title>Chromosome-scale assembly of Riccia fluitans.</title>
        <authorList>
            <person name="Paukszto L."/>
            <person name="Sawicki J."/>
            <person name="Karawczyk K."/>
            <person name="Piernik-Szablinska J."/>
            <person name="Szczecinska M."/>
            <person name="Mazdziarz M."/>
        </authorList>
    </citation>
    <scope>NUCLEOTIDE SEQUENCE [LARGE SCALE GENOMIC DNA]</scope>
    <source>
        <strain evidence="7">Rf_01</strain>
        <tissue evidence="7">Aerial parts of the thallus</tissue>
    </source>
</reference>
<dbReference type="InterPro" id="IPR009311">
    <property type="entry name" value="IFI6/IFI27-like"/>
</dbReference>
<keyword evidence="8" id="KW-1185">Reference proteome</keyword>
<keyword evidence="6" id="KW-0732">Signal</keyword>
<proteinExistence type="inferred from homology"/>
<comment type="subcellular location">
    <subcellularLocation>
        <location evidence="1">Membrane</location>
        <topology evidence="1">Multi-pass membrane protein</topology>
    </subcellularLocation>
</comment>
<sequence>MAPCAVILAGATIVTGVALAASPVAVPAVVACLGFGAAGIAVGSWAAGFMASYGGSVAAGSICAILQSIGALGTFAGATAAAAAGAVLTAGGAIVACV</sequence>
<evidence type="ECO:0000256" key="6">
    <source>
        <dbReference type="SAM" id="SignalP"/>
    </source>
</evidence>
<protein>
    <submittedName>
        <fullName evidence="7">Uncharacterized protein</fullName>
    </submittedName>
</protein>
<dbReference type="GO" id="GO:0016020">
    <property type="term" value="C:membrane"/>
    <property type="evidence" value="ECO:0007669"/>
    <property type="project" value="UniProtKB-SubCell"/>
</dbReference>
<feature type="chain" id="PRO_5044770072" evidence="6">
    <location>
        <begin position="21"/>
        <end position="98"/>
    </location>
</feature>
<organism evidence="7 8">
    <name type="scientific">Riccia fluitans</name>
    <dbReference type="NCBI Taxonomy" id="41844"/>
    <lineage>
        <taxon>Eukaryota</taxon>
        <taxon>Viridiplantae</taxon>
        <taxon>Streptophyta</taxon>
        <taxon>Embryophyta</taxon>
        <taxon>Marchantiophyta</taxon>
        <taxon>Marchantiopsida</taxon>
        <taxon>Marchantiidae</taxon>
        <taxon>Marchantiales</taxon>
        <taxon>Ricciaceae</taxon>
        <taxon>Riccia</taxon>
    </lineage>
</organism>
<dbReference type="AlphaFoldDB" id="A0ABD1YEW5"/>
<evidence type="ECO:0000256" key="5">
    <source>
        <dbReference type="ARBA" id="ARBA00023136"/>
    </source>
</evidence>
<keyword evidence="5" id="KW-0472">Membrane</keyword>
<evidence type="ECO:0000256" key="2">
    <source>
        <dbReference type="ARBA" id="ARBA00007262"/>
    </source>
</evidence>
<comment type="similarity">
    <text evidence="2">Belongs to the IFI6/IFI27 family.</text>
</comment>
<evidence type="ECO:0000256" key="3">
    <source>
        <dbReference type="ARBA" id="ARBA00022692"/>
    </source>
</evidence>
<dbReference type="Gene3D" id="6.10.110.10">
    <property type="match status" value="1"/>
</dbReference>
<dbReference type="InterPro" id="IPR038213">
    <property type="entry name" value="IFI6/IFI27-like_sf"/>
</dbReference>
<evidence type="ECO:0000256" key="1">
    <source>
        <dbReference type="ARBA" id="ARBA00004141"/>
    </source>
</evidence>